<comment type="similarity">
    <text evidence="2">Belongs to the peptidase S1 family. CLIP subfamily.</text>
</comment>
<evidence type="ECO:0000259" key="3">
    <source>
        <dbReference type="PROSITE" id="PS50240"/>
    </source>
</evidence>
<organism evidence="4">
    <name type="scientific">Schizaphis graminum</name>
    <name type="common">Green bug aphid</name>
    <dbReference type="NCBI Taxonomy" id="13262"/>
    <lineage>
        <taxon>Eukaryota</taxon>
        <taxon>Metazoa</taxon>
        <taxon>Ecdysozoa</taxon>
        <taxon>Arthropoda</taxon>
        <taxon>Hexapoda</taxon>
        <taxon>Insecta</taxon>
        <taxon>Pterygota</taxon>
        <taxon>Neoptera</taxon>
        <taxon>Paraneoptera</taxon>
        <taxon>Hemiptera</taxon>
        <taxon>Sternorrhyncha</taxon>
        <taxon>Aphidomorpha</taxon>
        <taxon>Aphidoidea</taxon>
        <taxon>Aphididae</taxon>
        <taxon>Aphidini</taxon>
        <taxon>Schizaphis</taxon>
    </lineage>
</organism>
<sequence length="161" mass="17512">MLNDIALLKLKNTVTFNDLIQPICMPMTSKIKNIDMSRSMPFVAGWGSTEPTQTYSAPAVTALMEVQVPITSTAECAKAYSHVPQIIIDDRVLCAGFPEGGKDSCRGDSGGPLMYPKGKQYYLMGIVSYGLKVCGQPGVPGVYTKVPSFMDWIVDKINKNP</sequence>
<protein>
    <submittedName>
        <fullName evidence="4">Proclotting enzyme</fullName>
    </submittedName>
</protein>
<gene>
    <name evidence="4" type="primary">PCE_2</name>
    <name evidence="4" type="ORF">g.150219</name>
</gene>
<dbReference type="InterPro" id="IPR033116">
    <property type="entry name" value="TRYPSIN_SER"/>
</dbReference>
<evidence type="ECO:0000256" key="2">
    <source>
        <dbReference type="ARBA" id="ARBA00024195"/>
    </source>
</evidence>
<dbReference type="PROSITE" id="PS00135">
    <property type="entry name" value="TRYPSIN_SER"/>
    <property type="match status" value="1"/>
</dbReference>
<proteinExistence type="inferred from homology"/>
<dbReference type="CDD" id="cd00190">
    <property type="entry name" value="Tryp_SPc"/>
    <property type="match status" value="1"/>
</dbReference>
<dbReference type="GO" id="GO:0004252">
    <property type="term" value="F:serine-type endopeptidase activity"/>
    <property type="evidence" value="ECO:0007669"/>
    <property type="project" value="InterPro"/>
</dbReference>
<evidence type="ECO:0000313" key="4">
    <source>
        <dbReference type="EMBL" id="MBY26533.1"/>
    </source>
</evidence>
<dbReference type="PANTHER" id="PTHR24252">
    <property type="entry name" value="ACROSIN-RELATED"/>
    <property type="match status" value="1"/>
</dbReference>
<dbReference type="Gene3D" id="2.40.10.10">
    <property type="entry name" value="Trypsin-like serine proteases"/>
    <property type="match status" value="2"/>
</dbReference>
<feature type="domain" description="Peptidase S1" evidence="3">
    <location>
        <begin position="1"/>
        <end position="158"/>
    </location>
</feature>
<dbReference type="InterPro" id="IPR043504">
    <property type="entry name" value="Peptidase_S1_PA_chymotrypsin"/>
</dbReference>
<reference evidence="4" key="1">
    <citation type="submission" date="2018-04" db="EMBL/GenBank/DDBJ databases">
        <title>Transcriptome of Schizaphis graminum biotype I.</title>
        <authorList>
            <person name="Scully E.D."/>
            <person name="Geib S.M."/>
            <person name="Palmer N.A."/>
            <person name="Koch K."/>
            <person name="Bradshaw J."/>
            <person name="Heng-Moss T."/>
            <person name="Sarath G."/>
        </authorList>
    </citation>
    <scope>NUCLEOTIDE SEQUENCE</scope>
</reference>
<dbReference type="InterPro" id="IPR001254">
    <property type="entry name" value="Trypsin_dom"/>
</dbReference>
<dbReference type="InterPro" id="IPR009003">
    <property type="entry name" value="Peptidase_S1_PA"/>
</dbReference>
<dbReference type="GO" id="GO:0006508">
    <property type="term" value="P:proteolysis"/>
    <property type="evidence" value="ECO:0007669"/>
    <property type="project" value="InterPro"/>
</dbReference>
<dbReference type="Pfam" id="PF00089">
    <property type="entry name" value="Trypsin"/>
    <property type="match status" value="1"/>
</dbReference>
<dbReference type="FunFam" id="2.40.10.10:FF:000002">
    <property type="entry name" value="Transmembrane protease serine"/>
    <property type="match status" value="1"/>
</dbReference>
<dbReference type="EMBL" id="GGMR01013914">
    <property type="protein sequence ID" value="MBY26533.1"/>
    <property type="molecule type" value="Transcribed_RNA"/>
</dbReference>
<dbReference type="PROSITE" id="PS50240">
    <property type="entry name" value="TRYPSIN_DOM"/>
    <property type="match status" value="1"/>
</dbReference>
<dbReference type="SMART" id="SM00020">
    <property type="entry name" value="Tryp_SPc"/>
    <property type="match status" value="1"/>
</dbReference>
<keyword evidence="1" id="KW-1015">Disulfide bond</keyword>
<accession>A0A2S2PAP4</accession>
<dbReference type="PANTHER" id="PTHR24252:SF7">
    <property type="entry name" value="HYALIN"/>
    <property type="match status" value="1"/>
</dbReference>
<dbReference type="SUPFAM" id="SSF50494">
    <property type="entry name" value="Trypsin-like serine proteases"/>
    <property type="match status" value="1"/>
</dbReference>
<name>A0A2S2PAP4_SCHGA</name>
<evidence type="ECO:0000256" key="1">
    <source>
        <dbReference type="ARBA" id="ARBA00023157"/>
    </source>
</evidence>
<dbReference type="AlphaFoldDB" id="A0A2S2PAP4"/>